<dbReference type="PANTHER" id="PTHR46696">
    <property type="entry name" value="P450, PUTATIVE (EUROFUNG)-RELATED"/>
    <property type="match status" value="1"/>
</dbReference>
<name>A0A4Q1C757_9BACT</name>
<keyword evidence="6 7" id="KW-0503">Monooxygenase</keyword>
<proteinExistence type="inferred from homology"/>
<dbReference type="PRINTS" id="PR00359">
    <property type="entry name" value="BP450"/>
</dbReference>
<dbReference type="InterPro" id="IPR001128">
    <property type="entry name" value="Cyt_P450"/>
</dbReference>
<dbReference type="PANTHER" id="PTHR46696:SF3">
    <property type="entry name" value="PULCHERRIMINIC ACID SYNTHASE"/>
    <property type="match status" value="1"/>
</dbReference>
<keyword evidence="4 7" id="KW-0560">Oxidoreductase</keyword>
<dbReference type="GO" id="GO:0020037">
    <property type="term" value="F:heme binding"/>
    <property type="evidence" value="ECO:0007669"/>
    <property type="project" value="InterPro"/>
</dbReference>
<evidence type="ECO:0000256" key="2">
    <source>
        <dbReference type="ARBA" id="ARBA00022617"/>
    </source>
</evidence>
<dbReference type="GO" id="GO:0005506">
    <property type="term" value="F:iron ion binding"/>
    <property type="evidence" value="ECO:0007669"/>
    <property type="project" value="InterPro"/>
</dbReference>
<protein>
    <submittedName>
        <fullName evidence="8">Cytochrome P450</fullName>
    </submittedName>
</protein>
<evidence type="ECO:0000256" key="3">
    <source>
        <dbReference type="ARBA" id="ARBA00022723"/>
    </source>
</evidence>
<evidence type="ECO:0000256" key="5">
    <source>
        <dbReference type="ARBA" id="ARBA00023004"/>
    </source>
</evidence>
<evidence type="ECO:0000256" key="7">
    <source>
        <dbReference type="RuleBase" id="RU000461"/>
    </source>
</evidence>
<evidence type="ECO:0000313" key="8">
    <source>
        <dbReference type="EMBL" id="RXK54592.1"/>
    </source>
</evidence>
<dbReference type="SUPFAM" id="SSF48264">
    <property type="entry name" value="Cytochrome P450"/>
    <property type="match status" value="1"/>
</dbReference>
<dbReference type="PROSITE" id="PS00086">
    <property type="entry name" value="CYTOCHROME_P450"/>
    <property type="match status" value="1"/>
</dbReference>
<dbReference type="Proteomes" id="UP000290218">
    <property type="component" value="Unassembled WGS sequence"/>
</dbReference>
<dbReference type="Gene3D" id="1.10.630.10">
    <property type="entry name" value="Cytochrome P450"/>
    <property type="match status" value="1"/>
</dbReference>
<organism evidence="8 9">
    <name type="scientific">Oleiharenicola lentus</name>
    <dbReference type="NCBI Taxonomy" id="2508720"/>
    <lineage>
        <taxon>Bacteria</taxon>
        <taxon>Pseudomonadati</taxon>
        <taxon>Verrucomicrobiota</taxon>
        <taxon>Opitutia</taxon>
        <taxon>Opitutales</taxon>
        <taxon>Opitutaceae</taxon>
        <taxon>Oleiharenicola</taxon>
    </lineage>
</organism>
<evidence type="ECO:0000256" key="1">
    <source>
        <dbReference type="ARBA" id="ARBA00010617"/>
    </source>
</evidence>
<accession>A0A4Q1C757</accession>
<dbReference type="Pfam" id="PF00067">
    <property type="entry name" value="p450"/>
    <property type="match status" value="1"/>
</dbReference>
<evidence type="ECO:0000313" key="9">
    <source>
        <dbReference type="Proteomes" id="UP000290218"/>
    </source>
</evidence>
<keyword evidence="9" id="KW-1185">Reference proteome</keyword>
<dbReference type="FunFam" id="1.10.630.10:FF:000018">
    <property type="entry name" value="Cytochrome P450 monooxygenase"/>
    <property type="match status" value="1"/>
</dbReference>
<dbReference type="OrthoDB" id="9801155at2"/>
<comment type="caution">
    <text evidence="8">The sequence shown here is derived from an EMBL/GenBank/DDBJ whole genome shotgun (WGS) entry which is preliminary data.</text>
</comment>
<keyword evidence="2 7" id="KW-0349">Heme</keyword>
<keyword evidence="3 7" id="KW-0479">Metal-binding</keyword>
<gene>
    <name evidence="8" type="ORF">ESB00_01440</name>
</gene>
<dbReference type="GO" id="GO:0004497">
    <property type="term" value="F:monooxygenase activity"/>
    <property type="evidence" value="ECO:0007669"/>
    <property type="project" value="UniProtKB-KW"/>
</dbReference>
<dbReference type="EMBL" id="SDHX01000001">
    <property type="protein sequence ID" value="RXK54592.1"/>
    <property type="molecule type" value="Genomic_DNA"/>
</dbReference>
<dbReference type="InterPro" id="IPR017972">
    <property type="entry name" value="Cyt_P450_CS"/>
</dbReference>
<sequence length="440" mass="49481">MKFHPLFCGQGGPACFPRHTPMLFRRRSPTCPDPALDALLVAPAMMVDPYPTYRRLREEQPVFWSDRWNAWVVSRFADVAASLKDKENLSNENRQALLFAGLTDDERQSLCPLRHYFAQKDVIGSDPPDHTRMRALVQKAFSPRTIAALEPRIRELAENLIGPAVRTGRFDFIHEVAHPLPVVLIAEMLGAPVADRHLFKRWSADILGFQGTGQTTFGPAMVSQKSLVEMFAYMNALIDDRRRTPRDDLITALALAEEGGQGFSRDELLATCNTILTAGHETTTNLIGNLVHLLLLHPAQWAALRDDSTLIAPAIEEALRYEAPKQRNFRRVKKAHTFAGVEFAENQMVFQVIGAANRDPTNMAEPEVFNLHRPKIEHLSFGHGIHFCLGAALARMEARIVLETLLAHLPRARLVPGSMQWQERVQFRGPGRLLLESEES</sequence>
<evidence type="ECO:0000256" key="6">
    <source>
        <dbReference type="ARBA" id="ARBA00023033"/>
    </source>
</evidence>
<comment type="similarity">
    <text evidence="1 7">Belongs to the cytochrome P450 family.</text>
</comment>
<dbReference type="AlphaFoldDB" id="A0A4Q1C757"/>
<dbReference type="GO" id="GO:0016705">
    <property type="term" value="F:oxidoreductase activity, acting on paired donors, with incorporation or reduction of molecular oxygen"/>
    <property type="evidence" value="ECO:0007669"/>
    <property type="project" value="InterPro"/>
</dbReference>
<dbReference type="InterPro" id="IPR036396">
    <property type="entry name" value="Cyt_P450_sf"/>
</dbReference>
<evidence type="ECO:0000256" key="4">
    <source>
        <dbReference type="ARBA" id="ARBA00023002"/>
    </source>
</evidence>
<reference evidence="8 9" key="1">
    <citation type="submission" date="2019-01" db="EMBL/GenBank/DDBJ databases">
        <title>Lacunisphaera sp. strain TWA-58.</title>
        <authorList>
            <person name="Chen W.-M."/>
        </authorList>
    </citation>
    <scope>NUCLEOTIDE SEQUENCE [LARGE SCALE GENOMIC DNA]</scope>
    <source>
        <strain evidence="8 9">TWA-58</strain>
    </source>
</reference>
<dbReference type="PRINTS" id="PR00385">
    <property type="entry name" value="P450"/>
</dbReference>
<dbReference type="InterPro" id="IPR002397">
    <property type="entry name" value="Cyt_P450_B"/>
</dbReference>
<keyword evidence="5 7" id="KW-0408">Iron</keyword>